<reference evidence="2 3" key="1">
    <citation type="journal article" date="2018" name="PLoS ONE">
        <title>The draft genome of Kipferlia bialata reveals reductive genome evolution in fornicate parasites.</title>
        <authorList>
            <person name="Tanifuji G."/>
            <person name="Takabayashi S."/>
            <person name="Kume K."/>
            <person name="Takagi M."/>
            <person name="Nakayama T."/>
            <person name="Kamikawa R."/>
            <person name="Inagaki Y."/>
            <person name="Hashimoto T."/>
        </authorList>
    </citation>
    <scope>NUCLEOTIDE SEQUENCE [LARGE SCALE GENOMIC DNA]</scope>
    <source>
        <strain evidence="2">NY0173</strain>
    </source>
</reference>
<proteinExistence type="predicted"/>
<keyword evidence="1" id="KW-1133">Transmembrane helix</keyword>
<comment type="caution">
    <text evidence="2">The sequence shown here is derived from an EMBL/GenBank/DDBJ whole genome shotgun (WGS) entry which is preliminary data.</text>
</comment>
<dbReference type="AlphaFoldDB" id="A0A391PB03"/>
<dbReference type="EMBL" id="BDIP01007828">
    <property type="protein sequence ID" value="GCA64602.1"/>
    <property type="molecule type" value="Genomic_DNA"/>
</dbReference>
<dbReference type="Proteomes" id="UP000265618">
    <property type="component" value="Unassembled WGS sequence"/>
</dbReference>
<feature type="non-terminal residue" evidence="2">
    <location>
        <position position="1"/>
    </location>
</feature>
<keyword evidence="3" id="KW-1185">Reference proteome</keyword>
<evidence type="ECO:0000313" key="3">
    <source>
        <dbReference type="Proteomes" id="UP000265618"/>
    </source>
</evidence>
<keyword evidence="1" id="KW-0812">Transmembrane</keyword>
<evidence type="ECO:0000313" key="2">
    <source>
        <dbReference type="EMBL" id="GCA64602.1"/>
    </source>
</evidence>
<keyword evidence="1" id="KW-0472">Membrane</keyword>
<feature type="non-terminal residue" evidence="2">
    <location>
        <position position="279"/>
    </location>
</feature>
<sequence length="279" mass="29204">ANPAGTRDIKTHGVRDPTRPKYSFHFASVSERDSVYGRIHAYRTPLSSYLLNTPSGPPSLSPIRQSPQPPRKTLFPLQLRGGLATHIKVQGGVRGRQYAINGTPPATPPHVSATALPRLPAVQVLPLADDYAGKGEVPQPKGGKMGKMGTFCIPTRPKRDRPPSPLAKLATLRHLAVTAAVLLGVSLLGGALVTMVLLHFAAGTVSATDIETRDLSALSLSSEDIHATDIDTSGLNADTIEAGCMAAADIIVNTISSETGSVSVGSDLEVPAVFSLTNA</sequence>
<accession>A0A391PB03</accession>
<organism evidence="2 3">
    <name type="scientific">Kipferlia bialata</name>
    <dbReference type="NCBI Taxonomy" id="797122"/>
    <lineage>
        <taxon>Eukaryota</taxon>
        <taxon>Metamonada</taxon>
        <taxon>Carpediemonas-like organisms</taxon>
        <taxon>Kipferlia</taxon>
    </lineage>
</organism>
<feature type="transmembrane region" description="Helical" evidence="1">
    <location>
        <begin position="175"/>
        <end position="202"/>
    </location>
</feature>
<name>A0A391PB03_9EUKA</name>
<protein>
    <submittedName>
        <fullName evidence="2">Uncharacterized protein</fullName>
    </submittedName>
</protein>
<gene>
    <name evidence="2" type="ORF">KIPB_014786</name>
</gene>
<evidence type="ECO:0000256" key="1">
    <source>
        <dbReference type="SAM" id="Phobius"/>
    </source>
</evidence>